<gene>
    <name evidence="11" type="ORF">M513_00242</name>
    <name evidence="12" type="ORF">M514_00242</name>
</gene>
<dbReference type="EMBL" id="KL367510">
    <property type="protein sequence ID" value="KFD67840.1"/>
    <property type="molecule type" value="Genomic_DNA"/>
</dbReference>
<evidence type="ECO:0000313" key="13">
    <source>
        <dbReference type="Proteomes" id="UP000030764"/>
    </source>
</evidence>
<protein>
    <recommendedName>
        <fullName evidence="9">Ribokinase</fullName>
        <shortName evidence="9">RK</shortName>
        <ecNumber evidence="9">2.7.1.15</ecNumber>
    </recommendedName>
</protein>
<evidence type="ECO:0000256" key="2">
    <source>
        <dbReference type="ARBA" id="ARBA00022723"/>
    </source>
</evidence>
<keyword evidence="13" id="KW-1185">Reference proteome</keyword>
<evidence type="ECO:0000256" key="8">
    <source>
        <dbReference type="ARBA" id="ARBA00023277"/>
    </source>
</evidence>
<dbReference type="PRINTS" id="PR00990">
    <property type="entry name" value="RIBOKINASE"/>
</dbReference>
<evidence type="ECO:0000256" key="3">
    <source>
        <dbReference type="ARBA" id="ARBA00022741"/>
    </source>
</evidence>
<comment type="subcellular location">
    <subcellularLocation>
        <location evidence="9">Cytoplasm</location>
    </subcellularLocation>
    <subcellularLocation>
        <location evidence="9">Nucleus</location>
    </subcellularLocation>
</comment>
<dbReference type="UniPathway" id="UPA00916">
    <property type="reaction ID" value="UER00889"/>
</dbReference>
<dbReference type="Proteomes" id="UP000030764">
    <property type="component" value="Unassembled WGS sequence"/>
</dbReference>
<dbReference type="SUPFAM" id="SSF53613">
    <property type="entry name" value="Ribokinase-like"/>
    <property type="match status" value="1"/>
</dbReference>
<feature type="binding site" evidence="9">
    <location>
        <position position="194"/>
    </location>
    <ligand>
        <name>ATP</name>
        <dbReference type="ChEBI" id="CHEBI:30616"/>
    </ligand>
</feature>
<dbReference type="Pfam" id="PF00294">
    <property type="entry name" value="PfkB"/>
    <property type="match status" value="1"/>
</dbReference>
<evidence type="ECO:0000256" key="6">
    <source>
        <dbReference type="ARBA" id="ARBA00022842"/>
    </source>
</evidence>
<keyword evidence="7 9" id="KW-0630">Potassium</keyword>
<evidence type="ECO:0000256" key="5">
    <source>
        <dbReference type="ARBA" id="ARBA00022840"/>
    </source>
</evidence>
<feature type="binding site" evidence="9">
    <location>
        <position position="301"/>
    </location>
    <ligand>
        <name>K(+)</name>
        <dbReference type="ChEBI" id="CHEBI:29103"/>
    </ligand>
</feature>
<comment type="function">
    <text evidence="9">Catalyzes the phosphorylation of ribose at O-5 in a reaction requiring ATP and magnesium. The resulting D-ribose-5-phosphate can then be used either for sythesis of nucleotides, histidine, and tryptophan, or as a component of the pentose phosphate pathway.</text>
</comment>
<evidence type="ECO:0000256" key="1">
    <source>
        <dbReference type="ARBA" id="ARBA00022679"/>
    </source>
</evidence>
<dbReference type="CDD" id="cd01174">
    <property type="entry name" value="ribokinase"/>
    <property type="match status" value="1"/>
</dbReference>
<feature type="binding site" evidence="9">
    <location>
        <position position="305"/>
    </location>
    <ligand>
        <name>K(+)</name>
        <dbReference type="ChEBI" id="CHEBI:29103"/>
    </ligand>
</feature>
<feature type="active site" description="Proton acceptor" evidence="9">
    <location>
        <position position="264"/>
    </location>
</feature>
<keyword evidence="8 9" id="KW-0119">Carbohydrate metabolism</keyword>
<dbReference type="GO" id="GO:0005524">
    <property type="term" value="F:ATP binding"/>
    <property type="evidence" value="ECO:0007669"/>
    <property type="project" value="UniProtKB-UniRule"/>
</dbReference>
<comment type="pathway">
    <text evidence="9">Carbohydrate metabolism; D-ribose degradation; D-ribose 5-phosphate from beta-D-ribopyranose: step 2/2.</text>
</comment>
<proteinExistence type="inferred from homology"/>
<evidence type="ECO:0000313" key="12">
    <source>
        <dbReference type="EMBL" id="KFD67840.1"/>
    </source>
</evidence>
<keyword evidence="2 9" id="KW-0479">Metal-binding</keyword>
<name>A0A085NEE4_9BILA</name>
<feature type="binding site" evidence="9">
    <location>
        <position position="258"/>
    </location>
    <ligand>
        <name>K(+)</name>
        <dbReference type="ChEBI" id="CHEBI:29103"/>
    </ligand>
</feature>
<dbReference type="InterPro" id="IPR029056">
    <property type="entry name" value="Ribokinase-like"/>
</dbReference>
<accession>A0A085NEE4</accession>
<dbReference type="GO" id="GO:0004747">
    <property type="term" value="F:ribokinase activity"/>
    <property type="evidence" value="ECO:0007669"/>
    <property type="project" value="UniProtKB-UniRule"/>
</dbReference>
<dbReference type="PANTHER" id="PTHR10584:SF166">
    <property type="entry name" value="RIBOKINASE"/>
    <property type="match status" value="1"/>
</dbReference>
<dbReference type="HAMAP" id="MF_01987">
    <property type="entry name" value="Ribokinase"/>
    <property type="match status" value="1"/>
</dbReference>
<feature type="binding site" evidence="9">
    <location>
        <begin position="45"/>
        <end position="49"/>
    </location>
    <ligand>
        <name>substrate</name>
    </ligand>
</feature>
<keyword evidence="6 9" id="KW-0460">Magnesium</keyword>
<dbReference type="InterPro" id="IPR002139">
    <property type="entry name" value="Ribo/fructo_kinase"/>
</dbReference>
<feature type="binding site" evidence="9">
    <location>
        <position position="296"/>
    </location>
    <ligand>
        <name>K(+)</name>
        <dbReference type="ChEBI" id="CHEBI:29103"/>
    </ligand>
</feature>
<dbReference type="GO" id="GO:0005634">
    <property type="term" value="C:nucleus"/>
    <property type="evidence" value="ECO:0007669"/>
    <property type="project" value="UniProtKB-SubCell"/>
</dbReference>
<comment type="subunit">
    <text evidence="9">Homodimer.</text>
</comment>
<feature type="domain" description="Carbohydrate kinase PfkB" evidence="10">
    <location>
        <begin position="30"/>
        <end position="305"/>
    </location>
</feature>
<dbReference type="Gene3D" id="3.40.1190.20">
    <property type="match status" value="1"/>
</dbReference>
<dbReference type="InterPro" id="IPR011877">
    <property type="entry name" value="Ribokinase"/>
</dbReference>
<feature type="binding site" evidence="9">
    <location>
        <position position="260"/>
    </location>
    <ligand>
        <name>K(+)</name>
        <dbReference type="ChEBI" id="CHEBI:29103"/>
    </ligand>
</feature>
<dbReference type="GO" id="GO:0046872">
    <property type="term" value="F:metal ion binding"/>
    <property type="evidence" value="ECO:0007669"/>
    <property type="project" value="UniProtKB-KW"/>
</dbReference>
<dbReference type="GO" id="GO:0019303">
    <property type="term" value="P:D-ribose catabolic process"/>
    <property type="evidence" value="ECO:0007669"/>
    <property type="project" value="UniProtKB-UniRule"/>
</dbReference>
<reference evidence="12 13" key="1">
    <citation type="journal article" date="2014" name="Nat. Genet.">
        <title>Genome and transcriptome of the porcine whipworm Trichuris suis.</title>
        <authorList>
            <person name="Jex A.R."/>
            <person name="Nejsum P."/>
            <person name="Schwarz E.M."/>
            <person name="Hu L."/>
            <person name="Young N.D."/>
            <person name="Hall R.S."/>
            <person name="Korhonen P.K."/>
            <person name="Liao S."/>
            <person name="Thamsborg S."/>
            <person name="Xia J."/>
            <person name="Xu P."/>
            <person name="Wang S."/>
            <person name="Scheerlinck J.P."/>
            <person name="Hofmann A."/>
            <person name="Sternberg P.W."/>
            <person name="Wang J."/>
            <person name="Gasser R.B."/>
        </authorList>
    </citation>
    <scope>NUCLEOTIDE SEQUENCE [LARGE SCALE GENOMIC DNA]</scope>
    <source>
        <strain evidence="12">DCEP-RM93F</strain>
        <strain evidence="11">DCEP-RM93M</strain>
    </source>
</reference>
<keyword evidence="4 9" id="KW-0418">Kinase</keyword>
<feature type="binding site" evidence="9">
    <location>
        <begin position="263"/>
        <end position="264"/>
    </location>
    <ligand>
        <name>ATP</name>
        <dbReference type="ChEBI" id="CHEBI:30616"/>
    </ligand>
</feature>
<evidence type="ECO:0000259" key="10">
    <source>
        <dbReference type="Pfam" id="PF00294"/>
    </source>
</evidence>
<comment type="cofactor">
    <cofactor evidence="9">
        <name>Mg(2+)</name>
        <dbReference type="ChEBI" id="CHEBI:18420"/>
    </cofactor>
    <text evidence="9">Requires a divalent cation, most likely magnesium in vivo, as an electrophilic catalyst to aid phosphoryl group transfer. It is the chelate of the metal and the nucleotide that is the actual substrate.</text>
</comment>
<sequence>MASYPVVSSMIHHKTGLLSNLSYTPRLPVPGETFVGSKFSLGFGGKGANQAVMATRLGAQTAVIGKIGNDYFGHSAVHNLKENGVSCDNISQAERVMTGVSNVIVTETGQNSIIAILGANLHLSVQDIHKAKDLFKNTSVVLCQLEHKTEVVLEALKIAKESGGKISVTIFNPAPAPKEFSNELLLYSDVVCPNEFEAKAITGISTESNEGVQRAVQKLLELGAKTAVITLGEKGCAFATQDNKNVSYIAAQRVKAVDTTGAGDAFLGSLAFFTAKYAHLSLEERLRRSCALASLSVERPGTMTSYLHRSELPEHFFR</sequence>
<organism evidence="12">
    <name type="scientific">Trichuris suis</name>
    <name type="common">pig whipworm</name>
    <dbReference type="NCBI Taxonomy" id="68888"/>
    <lineage>
        <taxon>Eukaryota</taxon>
        <taxon>Metazoa</taxon>
        <taxon>Ecdysozoa</taxon>
        <taxon>Nematoda</taxon>
        <taxon>Enoplea</taxon>
        <taxon>Dorylaimia</taxon>
        <taxon>Trichinellida</taxon>
        <taxon>Trichuridae</taxon>
        <taxon>Trichuris</taxon>
    </lineage>
</organism>
<feature type="binding site" evidence="9">
    <location>
        <position position="264"/>
    </location>
    <ligand>
        <name>substrate</name>
    </ligand>
</feature>
<feature type="binding site" evidence="9">
    <location>
        <position position="146"/>
    </location>
    <ligand>
        <name>substrate</name>
    </ligand>
</feature>
<keyword evidence="5 9" id="KW-0067">ATP-binding</keyword>
<keyword evidence="3 9" id="KW-0547">Nucleotide-binding</keyword>
<dbReference type="GO" id="GO:0005829">
    <property type="term" value="C:cytosol"/>
    <property type="evidence" value="ECO:0007669"/>
    <property type="project" value="TreeGrafter"/>
</dbReference>
<comment type="caution">
    <text evidence="9">Lacks conserved residue(s) required for the propagation of feature annotation.</text>
</comment>
<dbReference type="AlphaFoldDB" id="A0A085NEE4"/>
<keyword evidence="9" id="KW-0963">Cytoplasm</keyword>
<keyword evidence="1 9" id="KW-0808">Transferase</keyword>
<evidence type="ECO:0000256" key="4">
    <source>
        <dbReference type="ARBA" id="ARBA00022777"/>
    </source>
</evidence>
<feature type="binding site" evidence="9">
    <location>
        <position position="299"/>
    </location>
    <ligand>
        <name>K(+)</name>
        <dbReference type="ChEBI" id="CHEBI:29103"/>
    </ligand>
</feature>
<dbReference type="EC" id="2.7.1.15" evidence="9"/>
<feature type="binding site" evidence="9">
    <location>
        <begin position="230"/>
        <end position="235"/>
    </location>
    <ligand>
        <name>ATP</name>
        <dbReference type="ChEBI" id="CHEBI:30616"/>
    </ligand>
</feature>
<comment type="activity regulation">
    <text evidence="9">Activated by a monovalent cation that binds near, but not in, the active site. The most likely occupant of the site in vivo is potassium. Ion binding induces a conformational change that may alter substrate affinity.</text>
</comment>
<evidence type="ECO:0000256" key="7">
    <source>
        <dbReference type="ARBA" id="ARBA00022958"/>
    </source>
</evidence>
<dbReference type="Proteomes" id="UP000030758">
    <property type="component" value="Unassembled WGS sequence"/>
</dbReference>
<dbReference type="InterPro" id="IPR011611">
    <property type="entry name" value="PfkB_dom"/>
</dbReference>
<comment type="similarity">
    <text evidence="9">Belongs to the carbohydrate kinase PfkB family. Ribokinase subfamily.</text>
</comment>
<comment type="catalytic activity">
    <reaction evidence="9">
        <text>D-ribose + ATP = D-ribose 5-phosphate + ADP + H(+)</text>
        <dbReference type="Rhea" id="RHEA:13697"/>
        <dbReference type="ChEBI" id="CHEBI:15378"/>
        <dbReference type="ChEBI" id="CHEBI:30616"/>
        <dbReference type="ChEBI" id="CHEBI:47013"/>
        <dbReference type="ChEBI" id="CHEBI:78346"/>
        <dbReference type="ChEBI" id="CHEBI:456216"/>
        <dbReference type="EC" id="2.7.1.15"/>
    </reaction>
</comment>
<keyword evidence="9" id="KW-0539">Nucleus</keyword>
<evidence type="ECO:0000256" key="9">
    <source>
        <dbReference type="HAMAP-Rule" id="MF_03215"/>
    </source>
</evidence>
<dbReference type="EMBL" id="KL363182">
    <property type="protein sequence ID" value="KFD59079.1"/>
    <property type="molecule type" value="Genomic_DNA"/>
</dbReference>
<evidence type="ECO:0000313" key="11">
    <source>
        <dbReference type="EMBL" id="KFD59079.1"/>
    </source>
</evidence>
<dbReference type="PANTHER" id="PTHR10584">
    <property type="entry name" value="SUGAR KINASE"/>
    <property type="match status" value="1"/>
</dbReference>